<protein>
    <recommendedName>
        <fullName evidence="3">POTRA domain-containing protein</fullName>
    </recommendedName>
</protein>
<dbReference type="EMBL" id="MFHD01000005">
    <property type="protein sequence ID" value="OGF63269.1"/>
    <property type="molecule type" value="Genomic_DNA"/>
</dbReference>
<evidence type="ECO:0000313" key="1">
    <source>
        <dbReference type="EMBL" id="OGF63269.1"/>
    </source>
</evidence>
<evidence type="ECO:0000313" key="2">
    <source>
        <dbReference type="Proteomes" id="UP000179251"/>
    </source>
</evidence>
<accession>A0A1F5VII9</accession>
<organism evidence="1 2">
    <name type="scientific">Candidatus Giovannonibacteria bacterium RIFCSPHIGHO2_01_FULL_45_23</name>
    <dbReference type="NCBI Taxonomy" id="1798325"/>
    <lineage>
        <taxon>Bacteria</taxon>
        <taxon>Candidatus Giovannoniibacteriota</taxon>
    </lineage>
</organism>
<name>A0A1F5VII9_9BACT</name>
<proteinExistence type="predicted"/>
<sequence length="216" mass="24940">MDLNAYYKRKRRRTAVFKLAGFLLILSLAALIVWGLSDVLNTINVKQIFTKNEAQIKTPPWLIFCSDKNECFYVNADGVLEEKAPNFSENPLPELISPALRRRLQRGEQGDFSNGDRILSQPNVTFLKVFFIEIQNIKGAIKKIEIVDLPANLQAGNQEVKFFFQEGWFLLASFELPAEQIAQDLKLLLDQKIGQDRPRLEYVDLRFPDKAFYKLR</sequence>
<reference evidence="1 2" key="1">
    <citation type="journal article" date="2016" name="Nat. Commun.">
        <title>Thousands of microbial genomes shed light on interconnected biogeochemical processes in an aquifer system.</title>
        <authorList>
            <person name="Anantharaman K."/>
            <person name="Brown C.T."/>
            <person name="Hug L.A."/>
            <person name="Sharon I."/>
            <person name="Castelle C.J."/>
            <person name="Probst A.J."/>
            <person name="Thomas B.C."/>
            <person name="Singh A."/>
            <person name="Wilkins M.J."/>
            <person name="Karaoz U."/>
            <person name="Brodie E.L."/>
            <person name="Williams K.H."/>
            <person name="Hubbard S.S."/>
            <person name="Banfield J.F."/>
        </authorList>
    </citation>
    <scope>NUCLEOTIDE SEQUENCE [LARGE SCALE GENOMIC DNA]</scope>
</reference>
<comment type="caution">
    <text evidence="1">The sequence shown here is derived from an EMBL/GenBank/DDBJ whole genome shotgun (WGS) entry which is preliminary data.</text>
</comment>
<dbReference type="AlphaFoldDB" id="A0A1F5VII9"/>
<evidence type="ECO:0008006" key="3">
    <source>
        <dbReference type="Google" id="ProtNLM"/>
    </source>
</evidence>
<dbReference type="Proteomes" id="UP000179251">
    <property type="component" value="Unassembled WGS sequence"/>
</dbReference>
<dbReference type="STRING" id="1798325.A2834_04005"/>
<gene>
    <name evidence="1" type="ORF">A2834_04005</name>
</gene>